<proteinExistence type="predicted"/>
<evidence type="ECO:0000313" key="2">
    <source>
        <dbReference type="Proteomes" id="UP000235371"/>
    </source>
</evidence>
<reference evidence="1 2" key="1">
    <citation type="submission" date="2016-04" db="EMBL/GenBank/DDBJ databases">
        <title>A degradative enzymes factory behind the ericoid mycorrhizal symbiosis.</title>
        <authorList>
            <consortium name="DOE Joint Genome Institute"/>
            <person name="Martino E."/>
            <person name="Morin E."/>
            <person name="Grelet G."/>
            <person name="Kuo A."/>
            <person name="Kohler A."/>
            <person name="Daghino S."/>
            <person name="Barry K."/>
            <person name="Choi C."/>
            <person name="Cichocki N."/>
            <person name="Clum A."/>
            <person name="Copeland A."/>
            <person name="Hainaut M."/>
            <person name="Haridas S."/>
            <person name="Labutti K."/>
            <person name="Lindquist E."/>
            <person name="Lipzen A."/>
            <person name="Khouja H.-R."/>
            <person name="Murat C."/>
            <person name="Ohm R."/>
            <person name="Olson A."/>
            <person name="Spatafora J."/>
            <person name="Veneault-Fourrey C."/>
            <person name="Henrissat B."/>
            <person name="Grigoriev I."/>
            <person name="Martin F."/>
            <person name="Perotto S."/>
        </authorList>
    </citation>
    <scope>NUCLEOTIDE SEQUENCE [LARGE SCALE GENOMIC DNA]</scope>
    <source>
        <strain evidence="1 2">E</strain>
    </source>
</reference>
<evidence type="ECO:0000313" key="1">
    <source>
        <dbReference type="EMBL" id="PMD58360.1"/>
    </source>
</evidence>
<keyword evidence="2" id="KW-1185">Reference proteome</keyword>
<dbReference type="OrthoDB" id="64915at2759"/>
<dbReference type="InParanoid" id="A0A2J6T5R1"/>
<sequence>MAPIRAGFIRLSYNRGWARNLTSHALMLQMTPKPPAIYNSTPECAHKAIEEYELLSISKLHTPKLAIVGLQRRFSPVIQKSKEVVDSEMLVKVLSSTFTGQAQYGGGTVVKGFEHSLKLESGVALYRPNARPSSAPYAAFRQAVDRRLHF</sequence>
<gene>
    <name evidence="1" type="ORF">K444DRAFT_664462</name>
</gene>
<dbReference type="RefSeq" id="XP_024735264.1">
    <property type="nucleotide sequence ID" value="XM_024886965.1"/>
</dbReference>
<dbReference type="Proteomes" id="UP000235371">
    <property type="component" value="Unassembled WGS sequence"/>
</dbReference>
<dbReference type="EMBL" id="KZ613822">
    <property type="protein sequence ID" value="PMD58360.1"/>
    <property type="molecule type" value="Genomic_DNA"/>
</dbReference>
<name>A0A2J6T5R1_9HELO</name>
<dbReference type="GeneID" id="36595041"/>
<organism evidence="1 2">
    <name type="scientific">Hyaloscypha bicolor E</name>
    <dbReference type="NCBI Taxonomy" id="1095630"/>
    <lineage>
        <taxon>Eukaryota</taxon>
        <taxon>Fungi</taxon>
        <taxon>Dikarya</taxon>
        <taxon>Ascomycota</taxon>
        <taxon>Pezizomycotina</taxon>
        <taxon>Leotiomycetes</taxon>
        <taxon>Helotiales</taxon>
        <taxon>Hyaloscyphaceae</taxon>
        <taxon>Hyaloscypha</taxon>
        <taxon>Hyaloscypha bicolor</taxon>
    </lineage>
</organism>
<dbReference type="AlphaFoldDB" id="A0A2J6T5R1"/>
<accession>A0A2J6T5R1</accession>
<protein>
    <submittedName>
        <fullName evidence="1">Uncharacterized protein</fullName>
    </submittedName>
</protein>